<dbReference type="InterPro" id="IPR007507">
    <property type="entry name" value="Glycos_transf_N"/>
</dbReference>
<keyword evidence="9" id="KW-1133">Transmembrane helix</keyword>
<reference evidence="11 14" key="2">
    <citation type="submission" date="2019-02" db="EMBL/GenBank/DDBJ databases">
        <title>Complete genome sequence of Desulfobacter hydrogenophilus AcRS1.</title>
        <authorList>
            <person name="Marietou A."/>
            <person name="Lund M.B."/>
            <person name="Marshall I.P.G."/>
            <person name="Schreiber L."/>
            <person name="Jorgensen B."/>
        </authorList>
    </citation>
    <scope>NUCLEOTIDE SEQUENCE [LARGE SCALE GENOMIC DNA]</scope>
    <source>
        <strain evidence="11 14">AcRS1</strain>
    </source>
</reference>
<evidence type="ECO:0000256" key="7">
    <source>
        <dbReference type="PIRSR" id="PIRSR639901-1"/>
    </source>
</evidence>
<dbReference type="GO" id="GO:0009244">
    <property type="term" value="P:lipopolysaccharide core region biosynthetic process"/>
    <property type="evidence" value="ECO:0007669"/>
    <property type="project" value="UniProtKB-UniRule"/>
</dbReference>
<dbReference type="Proteomes" id="UP000293902">
    <property type="component" value="Chromosome"/>
</dbReference>
<dbReference type="GO" id="GO:0009245">
    <property type="term" value="P:lipid A biosynthetic process"/>
    <property type="evidence" value="ECO:0007669"/>
    <property type="project" value="TreeGrafter"/>
</dbReference>
<comment type="similarity">
    <text evidence="9">Belongs to the glycosyltransferase group 1 family.</text>
</comment>
<comment type="subcellular location">
    <subcellularLocation>
        <location evidence="9">Cell membrane</location>
    </subcellularLocation>
</comment>
<evidence type="ECO:0000256" key="4">
    <source>
        <dbReference type="ARBA" id="ARBA00022679"/>
    </source>
</evidence>
<dbReference type="OrthoDB" id="9789797at2"/>
<dbReference type="GO" id="GO:0005886">
    <property type="term" value="C:plasma membrane"/>
    <property type="evidence" value="ECO:0007669"/>
    <property type="project" value="UniProtKB-SubCell"/>
</dbReference>
<evidence type="ECO:0000256" key="1">
    <source>
        <dbReference type="ARBA" id="ARBA00004713"/>
    </source>
</evidence>
<dbReference type="GO" id="GO:0043842">
    <property type="term" value="F:Kdo transferase activity"/>
    <property type="evidence" value="ECO:0007669"/>
    <property type="project" value="UniProtKB-EC"/>
</dbReference>
<comment type="catalytic activity">
    <reaction evidence="6 9">
        <text>lipid IVA (E. coli) + CMP-3-deoxy-beta-D-manno-octulosonate = alpha-Kdo-(2-&gt;6)-lipid IVA (E. coli) + CMP + H(+)</text>
        <dbReference type="Rhea" id="RHEA:28066"/>
        <dbReference type="ChEBI" id="CHEBI:15378"/>
        <dbReference type="ChEBI" id="CHEBI:58603"/>
        <dbReference type="ChEBI" id="CHEBI:60364"/>
        <dbReference type="ChEBI" id="CHEBI:60377"/>
        <dbReference type="ChEBI" id="CHEBI:85987"/>
        <dbReference type="EC" id="2.4.99.12"/>
    </reaction>
</comment>
<name>A0A328FBR5_9BACT</name>
<protein>
    <recommendedName>
        <fullName evidence="3 9">3-deoxy-D-manno-octulosonic acid transferase</fullName>
        <shortName evidence="9">Kdo transferase</shortName>
        <ecNumber evidence="2 9">2.4.99.12</ecNumber>
    </recommendedName>
    <alternativeName>
        <fullName evidence="5 9">Lipid IV(A) 3-deoxy-D-manno-octulosonic acid transferase</fullName>
    </alternativeName>
</protein>
<feature type="active site" description="Proton acceptor" evidence="7">
    <location>
        <position position="63"/>
    </location>
</feature>
<dbReference type="SUPFAM" id="SSF53756">
    <property type="entry name" value="UDP-Glycosyltransferase/glycogen phosphorylase"/>
    <property type="match status" value="1"/>
</dbReference>
<keyword evidence="9" id="KW-0448">Lipopolysaccharide biosynthesis</keyword>
<keyword evidence="9" id="KW-0812">Transmembrane</keyword>
<dbReference type="Pfam" id="PF04413">
    <property type="entry name" value="Glycos_transf_N"/>
    <property type="match status" value="1"/>
</dbReference>
<evidence type="ECO:0000256" key="2">
    <source>
        <dbReference type="ARBA" id="ARBA00012621"/>
    </source>
</evidence>
<dbReference type="UniPathway" id="UPA00958"/>
<keyword evidence="4 9" id="KW-0808">Transferase</keyword>
<dbReference type="Proteomes" id="UP000248798">
    <property type="component" value="Unassembled WGS sequence"/>
</dbReference>
<evidence type="ECO:0000313" key="13">
    <source>
        <dbReference type="Proteomes" id="UP000248798"/>
    </source>
</evidence>
<comment type="function">
    <text evidence="9">Involved in lipopolysaccharide (LPS) biosynthesis. Catalyzes the transfer of 3-deoxy-D-manno-octulosonate (Kdo) residue(s) from CMP-Kdo to lipid IV(A), the tetraacyldisaccharide-1,4'-bisphosphate precursor of lipid A.</text>
</comment>
<organism evidence="12 13">
    <name type="scientific">Desulfobacter hydrogenophilus</name>
    <dbReference type="NCBI Taxonomy" id="2291"/>
    <lineage>
        <taxon>Bacteria</taxon>
        <taxon>Pseudomonadati</taxon>
        <taxon>Thermodesulfobacteriota</taxon>
        <taxon>Desulfobacteria</taxon>
        <taxon>Desulfobacterales</taxon>
        <taxon>Desulfobacteraceae</taxon>
        <taxon>Desulfobacter</taxon>
    </lineage>
</organism>
<dbReference type="InterPro" id="IPR039901">
    <property type="entry name" value="Kdotransferase"/>
</dbReference>
<dbReference type="EMBL" id="QLNI01000023">
    <property type="protein sequence ID" value="RAM01739.1"/>
    <property type="molecule type" value="Genomic_DNA"/>
</dbReference>
<evidence type="ECO:0000313" key="12">
    <source>
        <dbReference type="EMBL" id="RAM01739.1"/>
    </source>
</evidence>
<dbReference type="EC" id="2.4.99.12" evidence="2 9"/>
<dbReference type="InterPro" id="IPR038107">
    <property type="entry name" value="Glycos_transf_N_sf"/>
</dbReference>
<proteinExistence type="inferred from homology"/>
<evidence type="ECO:0000313" key="14">
    <source>
        <dbReference type="Proteomes" id="UP000293902"/>
    </source>
</evidence>
<evidence type="ECO:0000256" key="6">
    <source>
        <dbReference type="ARBA" id="ARBA00049183"/>
    </source>
</evidence>
<evidence type="ECO:0000259" key="10">
    <source>
        <dbReference type="Pfam" id="PF04413"/>
    </source>
</evidence>
<keyword evidence="9" id="KW-1003">Cell membrane</keyword>
<feature type="site" description="Transition state stabilizer" evidence="8">
    <location>
        <position position="217"/>
    </location>
</feature>
<feature type="transmembrane region" description="Helical" evidence="9">
    <location>
        <begin position="6"/>
        <end position="27"/>
    </location>
</feature>
<reference evidence="12 13" key="1">
    <citation type="submission" date="2018-06" db="EMBL/GenBank/DDBJ databases">
        <title>Complete Genome Sequence of Desulfobacter hydrogenophilus (DSM3380).</title>
        <authorList>
            <person name="Marietou A."/>
            <person name="Schreiber L."/>
            <person name="Marshall I."/>
            <person name="Jorgensen B."/>
        </authorList>
    </citation>
    <scope>NUCLEOTIDE SEQUENCE [LARGE SCALE GENOMIC DNA]</scope>
    <source>
        <strain evidence="12 13">DSM 3380</strain>
    </source>
</reference>
<gene>
    <name evidence="12" type="ORF">DO021_12450</name>
    <name evidence="11" type="ORF">EYB58_13195</name>
</gene>
<feature type="domain" description="3-deoxy-D-manno-octulosonic-acid transferase N-terminal" evidence="10">
    <location>
        <begin position="34"/>
        <end position="220"/>
    </location>
</feature>
<evidence type="ECO:0000256" key="3">
    <source>
        <dbReference type="ARBA" id="ARBA00019077"/>
    </source>
</evidence>
<dbReference type="Gene3D" id="3.40.50.11720">
    <property type="entry name" value="3-Deoxy-D-manno-octulosonic-acid transferase, N-terminal domain"/>
    <property type="match status" value="1"/>
</dbReference>
<dbReference type="Gene3D" id="3.40.50.2000">
    <property type="entry name" value="Glycogen Phosphorylase B"/>
    <property type="match status" value="1"/>
</dbReference>
<keyword evidence="9" id="KW-0472">Membrane</keyword>
<evidence type="ECO:0000313" key="11">
    <source>
        <dbReference type="EMBL" id="QBH13793.1"/>
    </source>
</evidence>
<sequence>MIFFYHIITLVVFSFCLPFLPLVWIFSAKRRANLLQRLGLFTRFPKKEANTRRIWVHALSVGEVNSSLPLVSALKKNYPAHDIVFTASTKTGFERALDLMPPGRADSPVTAVGYFPFDIWFAVIRVVLRISPDIVCLVETDLWPGFLSVMHQRRIPVILVNARLSPRSLKGYRCMGPLSNLFFSTLSCVMAQTRQDALGFEQLGVAGNRIEVTGNIKFDQPCPKLSREEISSLVRDLGFHTGDRIMMAGSTHPGEEPMVVRAFIQARQTDPALKLVIAPRDPGRCTALLRELPLAGFRVACYLDPLESKHGADIMFLNTIGILAKAYALCTFAFVGGSLVAQGGHNLLEPAMFGKPVFFGPHMTDFHDMAQLFVQGEGGIQVEDEKALAVELEKMLDNPDYCIRTGHNARQIFKDNAGAINACLTRMEAFLD</sequence>
<feature type="site" description="Transition state stabilizer" evidence="8">
    <location>
        <position position="139"/>
    </location>
</feature>
<evidence type="ECO:0000256" key="5">
    <source>
        <dbReference type="ARBA" id="ARBA00031445"/>
    </source>
</evidence>
<dbReference type="PANTHER" id="PTHR42755">
    <property type="entry name" value="3-DEOXY-MANNO-OCTULOSONATE CYTIDYLYLTRANSFERASE"/>
    <property type="match status" value="1"/>
</dbReference>
<comment type="pathway">
    <text evidence="1 9">Bacterial outer membrane biogenesis; LPS core biosynthesis.</text>
</comment>
<dbReference type="PANTHER" id="PTHR42755:SF1">
    <property type="entry name" value="3-DEOXY-D-MANNO-OCTULOSONIC ACID TRANSFERASE, MITOCHONDRIAL-RELATED"/>
    <property type="match status" value="1"/>
</dbReference>
<dbReference type="AlphaFoldDB" id="A0A328FBR5"/>
<evidence type="ECO:0000256" key="8">
    <source>
        <dbReference type="PIRSR" id="PIRSR639901-2"/>
    </source>
</evidence>
<dbReference type="RefSeq" id="WP_111957128.1">
    <property type="nucleotide sequence ID" value="NZ_CP036313.1"/>
</dbReference>
<accession>A0A328FBR5</accession>
<keyword evidence="14" id="KW-1185">Reference proteome</keyword>
<evidence type="ECO:0000256" key="9">
    <source>
        <dbReference type="RuleBase" id="RU365103"/>
    </source>
</evidence>
<dbReference type="EMBL" id="CP036313">
    <property type="protein sequence ID" value="QBH13793.1"/>
    <property type="molecule type" value="Genomic_DNA"/>
</dbReference>